<accession>A0AAD1R2R5</accession>
<dbReference type="EMBL" id="OW240912">
    <property type="protein sequence ID" value="CAH2221858.1"/>
    <property type="molecule type" value="Genomic_DNA"/>
</dbReference>
<feature type="domain" description="DDE-1" evidence="1">
    <location>
        <begin position="2"/>
        <end position="72"/>
    </location>
</feature>
<dbReference type="Pfam" id="PF03184">
    <property type="entry name" value="DDE_1"/>
    <property type="match status" value="1"/>
</dbReference>
<name>A0AAD1R2R5_PELCU</name>
<reference evidence="2" key="1">
    <citation type="submission" date="2022-03" db="EMBL/GenBank/DDBJ databases">
        <authorList>
            <person name="Alioto T."/>
            <person name="Alioto T."/>
            <person name="Gomez Garrido J."/>
        </authorList>
    </citation>
    <scope>NUCLEOTIDE SEQUENCE</scope>
</reference>
<dbReference type="AlphaFoldDB" id="A0AAD1R2R5"/>
<dbReference type="Proteomes" id="UP001295444">
    <property type="component" value="Chromosome 01"/>
</dbReference>
<evidence type="ECO:0000313" key="2">
    <source>
        <dbReference type="EMBL" id="CAH2221858.1"/>
    </source>
</evidence>
<gene>
    <name evidence="2" type="ORF">PECUL_23A031437</name>
</gene>
<organism evidence="2 3">
    <name type="scientific">Pelobates cultripes</name>
    <name type="common">Western spadefoot toad</name>
    <dbReference type="NCBI Taxonomy" id="61616"/>
    <lineage>
        <taxon>Eukaryota</taxon>
        <taxon>Metazoa</taxon>
        <taxon>Chordata</taxon>
        <taxon>Craniata</taxon>
        <taxon>Vertebrata</taxon>
        <taxon>Euteleostomi</taxon>
        <taxon>Amphibia</taxon>
        <taxon>Batrachia</taxon>
        <taxon>Anura</taxon>
        <taxon>Pelobatoidea</taxon>
        <taxon>Pelobatidae</taxon>
        <taxon>Pelobates</taxon>
    </lineage>
</organism>
<proteinExistence type="predicted"/>
<evidence type="ECO:0000259" key="1">
    <source>
        <dbReference type="Pfam" id="PF03184"/>
    </source>
</evidence>
<keyword evidence="3" id="KW-1185">Reference proteome</keyword>
<sequence>MLFVEWVNECFGPSVKQYLLDKGHPLKGYLAMDNAPAHPPDIEDDLLEEFRFIKVMFLPPNTMPFIQPMDQQGFAPEEQPVVNEIVSLGNTMGVYMDHEDIQGLVEVHDVLTTDELMYLHKEQQHVVIEELSSEDKAEESLSSPK</sequence>
<evidence type="ECO:0000313" key="3">
    <source>
        <dbReference type="Proteomes" id="UP001295444"/>
    </source>
</evidence>
<dbReference type="GO" id="GO:0003676">
    <property type="term" value="F:nucleic acid binding"/>
    <property type="evidence" value="ECO:0007669"/>
    <property type="project" value="InterPro"/>
</dbReference>
<protein>
    <submittedName>
        <fullName evidence="2">Tigger transposable element-derived 1-like</fullName>
    </submittedName>
</protein>
<dbReference type="InterPro" id="IPR004875">
    <property type="entry name" value="DDE_SF_endonuclease_dom"/>
</dbReference>